<dbReference type="HAMAP" id="MF_01114">
    <property type="entry name" value="RecX"/>
    <property type="match status" value="1"/>
</dbReference>
<dbReference type="AlphaFoldDB" id="A0A264W178"/>
<organism evidence="9 10">
    <name type="scientific">Tetzosporium hominis</name>
    <dbReference type="NCBI Taxonomy" id="2020506"/>
    <lineage>
        <taxon>Bacteria</taxon>
        <taxon>Bacillati</taxon>
        <taxon>Bacillota</taxon>
        <taxon>Bacilli</taxon>
        <taxon>Bacillales</taxon>
        <taxon>Caryophanaceae</taxon>
        <taxon>Tetzosporium</taxon>
    </lineage>
</organism>
<dbReference type="Gene3D" id="1.10.10.10">
    <property type="entry name" value="Winged helix-like DNA-binding domain superfamily/Winged helix DNA-binding domain"/>
    <property type="match status" value="4"/>
</dbReference>
<keyword evidence="4 5" id="KW-0963">Cytoplasm</keyword>
<feature type="domain" description="RecX third three-helical" evidence="7">
    <location>
        <begin position="157"/>
        <end position="199"/>
    </location>
</feature>
<dbReference type="EMBL" id="NOKQ01000348">
    <property type="protein sequence ID" value="OZS76797.1"/>
    <property type="molecule type" value="Genomic_DNA"/>
</dbReference>
<evidence type="ECO:0000313" key="9">
    <source>
        <dbReference type="EMBL" id="OZS76797.1"/>
    </source>
</evidence>
<comment type="subcellular location">
    <subcellularLocation>
        <location evidence="1 5">Cytoplasm</location>
    </subcellularLocation>
</comment>
<evidence type="ECO:0000256" key="3">
    <source>
        <dbReference type="ARBA" id="ARBA00018111"/>
    </source>
</evidence>
<feature type="domain" description="RecX third three-helical" evidence="7">
    <location>
        <begin position="218"/>
        <end position="262"/>
    </location>
</feature>
<dbReference type="NCBIfam" id="NF010733">
    <property type="entry name" value="PRK14135.1"/>
    <property type="match status" value="1"/>
</dbReference>
<comment type="caution">
    <text evidence="9">The sequence shown here is derived from an EMBL/GenBank/DDBJ whole genome shotgun (WGS) entry which is preliminary data.</text>
</comment>
<evidence type="ECO:0000256" key="1">
    <source>
        <dbReference type="ARBA" id="ARBA00004496"/>
    </source>
</evidence>
<evidence type="ECO:0000256" key="2">
    <source>
        <dbReference type="ARBA" id="ARBA00009695"/>
    </source>
</evidence>
<dbReference type="InterPro" id="IPR053925">
    <property type="entry name" value="RecX_HTH_3rd"/>
</dbReference>
<dbReference type="PANTHER" id="PTHR33602:SF1">
    <property type="entry name" value="REGULATORY PROTEIN RECX FAMILY PROTEIN"/>
    <property type="match status" value="1"/>
</dbReference>
<comment type="similarity">
    <text evidence="2 5">Belongs to the RecX family.</text>
</comment>
<dbReference type="Pfam" id="PF21981">
    <property type="entry name" value="RecX_HTH3"/>
    <property type="match status" value="2"/>
</dbReference>
<dbReference type="InterPro" id="IPR053924">
    <property type="entry name" value="RecX_HTH_2nd"/>
</dbReference>
<dbReference type="InterPro" id="IPR003783">
    <property type="entry name" value="Regulatory_RecX"/>
</dbReference>
<accession>A0A264W178</accession>
<evidence type="ECO:0000259" key="7">
    <source>
        <dbReference type="Pfam" id="PF21981"/>
    </source>
</evidence>
<dbReference type="Pfam" id="PF02631">
    <property type="entry name" value="RecX_HTH2"/>
    <property type="match status" value="1"/>
</dbReference>
<name>A0A264W178_9BACL</name>
<feature type="domain" description="RecX second three-helical" evidence="6">
    <location>
        <begin position="110"/>
        <end position="151"/>
    </location>
</feature>
<dbReference type="InterPro" id="IPR053926">
    <property type="entry name" value="RecX_HTH_1st"/>
</dbReference>
<protein>
    <recommendedName>
        <fullName evidence="3 5">Regulatory protein RecX</fullName>
    </recommendedName>
</protein>
<dbReference type="GO" id="GO:0005737">
    <property type="term" value="C:cytoplasm"/>
    <property type="evidence" value="ECO:0007669"/>
    <property type="project" value="UniProtKB-SubCell"/>
</dbReference>
<dbReference type="Pfam" id="PF21982">
    <property type="entry name" value="RecX_HTH1"/>
    <property type="match status" value="1"/>
</dbReference>
<dbReference type="GO" id="GO:0006282">
    <property type="term" value="P:regulation of DNA repair"/>
    <property type="evidence" value="ECO:0007669"/>
    <property type="project" value="UniProtKB-UniRule"/>
</dbReference>
<reference evidence="9 10" key="1">
    <citation type="submission" date="2017-07" db="EMBL/GenBank/DDBJ databases">
        <title>Tetzosporium hominis gen.nov. sp.nov.</title>
        <authorList>
            <person name="Tetz G."/>
            <person name="Tetz V."/>
        </authorList>
    </citation>
    <scope>NUCLEOTIDE SEQUENCE [LARGE SCALE GENOMIC DNA]</scope>
    <source>
        <strain evidence="9 10">VT-49</strain>
    </source>
</reference>
<evidence type="ECO:0000256" key="5">
    <source>
        <dbReference type="HAMAP-Rule" id="MF_01114"/>
    </source>
</evidence>
<keyword evidence="10" id="KW-1185">Reference proteome</keyword>
<evidence type="ECO:0000313" key="10">
    <source>
        <dbReference type="Proteomes" id="UP000217065"/>
    </source>
</evidence>
<evidence type="ECO:0000259" key="6">
    <source>
        <dbReference type="Pfam" id="PF02631"/>
    </source>
</evidence>
<dbReference type="PANTHER" id="PTHR33602">
    <property type="entry name" value="REGULATORY PROTEIN RECX FAMILY PROTEIN"/>
    <property type="match status" value="1"/>
</dbReference>
<dbReference type="OrthoDB" id="5421057at2"/>
<evidence type="ECO:0000256" key="4">
    <source>
        <dbReference type="ARBA" id="ARBA00022490"/>
    </source>
</evidence>
<gene>
    <name evidence="5" type="primary">recX</name>
    <name evidence="9" type="ORF">CF394_15110</name>
</gene>
<evidence type="ECO:0000259" key="8">
    <source>
        <dbReference type="Pfam" id="PF21982"/>
    </source>
</evidence>
<dbReference type="InterPro" id="IPR036388">
    <property type="entry name" value="WH-like_DNA-bd_sf"/>
</dbReference>
<sequence>MFMPVITKITRQKKNLDRYNIYLDEAYAFSVDESVLIQHQLTKGKVLVDFEMDDMIYEDEVRKAFSAALNYLSYRMRSEQEVKKKLLDVGYGEAVALEAIKKLHDYNYINDEAFSKALLSTEKNSSKKGPNAIRQSLKQKGIDEETRQQTLEGYTEQEQLEVAMALAEKVLRSSARLTPSQQKKKIQDLLARKGFPFQIGKTVIQRLEDEFETDGWADKLADQGEKAWIKASSKYSGRERRQKVKQQLYGKGFPLDIIDAFIEQKEQEDG</sequence>
<proteinExistence type="inferred from homology"/>
<feature type="domain" description="RecX first three-helical" evidence="8">
    <location>
        <begin position="64"/>
        <end position="103"/>
    </location>
</feature>
<comment type="function">
    <text evidence="5">Modulates RecA activity.</text>
</comment>
<dbReference type="Proteomes" id="UP000217065">
    <property type="component" value="Unassembled WGS sequence"/>
</dbReference>